<keyword evidence="1" id="KW-0812">Transmembrane</keyword>
<dbReference type="EMBL" id="MFJZ01000019">
    <property type="protein sequence ID" value="OGG30492.1"/>
    <property type="molecule type" value="Genomic_DNA"/>
</dbReference>
<name>A0A1F6B173_9BACT</name>
<accession>A0A1F6B173</accession>
<dbReference type="STRING" id="1798396.A2973_04720"/>
<feature type="transmembrane region" description="Helical" evidence="1">
    <location>
        <begin position="51"/>
        <end position="74"/>
    </location>
</feature>
<dbReference type="Proteomes" id="UP000176409">
    <property type="component" value="Unassembled WGS sequence"/>
</dbReference>
<comment type="caution">
    <text evidence="2">The sequence shown here is derived from an EMBL/GenBank/DDBJ whole genome shotgun (WGS) entry which is preliminary data.</text>
</comment>
<sequence length="84" mass="9173">MFRLPKVFRRKWKPQYEGEVNPYLVIAATMAVATVAFAIVIWGLGLTSRPMAVTIGFIGTAFVAAGFSIAAMSVPSDSEFEEDK</sequence>
<protein>
    <submittedName>
        <fullName evidence="2">Uncharacterized protein</fullName>
    </submittedName>
</protein>
<feature type="transmembrane region" description="Helical" evidence="1">
    <location>
        <begin position="20"/>
        <end position="45"/>
    </location>
</feature>
<evidence type="ECO:0000313" key="3">
    <source>
        <dbReference type="Proteomes" id="UP000176409"/>
    </source>
</evidence>
<evidence type="ECO:0000256" key="1">
    <source>
        <dbReference type="SAM" id="Phobius"/>
    </source>
</evidence>
<gene>
    <name evidence="2" type="ORF">A2973_04720</name>
</gene>
<evidence type="ECO:0000313" key="2">
    <source>
        <dbReference type="EMBL" id="OGG30492.1"/>
    </source>
</evidence>
<keyword evidence="1" id="KW-0472">Membrane</keyword>
<proteinExistence type="predicted"/>
<keyword evidence="1" id="KW-1133">Transmembrane helix</keyword>
<organism evidence="2 3">
    <name type="scientific">Candidatus Gottesmanbacteria bacterium RIFCSPLOWO2_01_FULL_49_10</name>
    <dbReference type="NCBI Taxonomy" id="1798396"/>
    <lineage>
        <taxon>Bacteria</taxon>
        <taxon>Candidatus Gottesmaniibacteriota</taxon>
    </lineage>
</organism>
<reference evidence="2 3" key="1">
    <citation type="journal article" date="2016" name="Nat. Commun.">
        <title>Thousands of microbial genomes shed light on interconnected biogeochemical processes in an aquifer system.</title>
        <authorList>
            <person name="Anantharaman K."/>
            <person name="Brown C.T."/>
            <person name="Hug L.A."/>
            <person name="Sharon I."/>
            <person name="Castelle C.J."/>
            <person name="Probst A.J."/>
            <person name="Thomas B.C."/>
            <person name="Singh A."/>
            <person name="Wilkins M.J."/>
            <person name="Karaoz U."/>
            <person name="Brodie E.L."/>
            <person name="Williams K.H."/>
            <person name="Hubbard S.S."/>
            <person name="Banfield J.F."/>
        </authorList>
    </citation>
    <scope>NUCLEOTIDE SEQUENCE [LARGE SCALE GENOMIC DNA]</scope>
</reference>
<dbReference type="AlphaFoldDB" id="A0A1F6B173"/>